<reference evidence="3" key="1">
    <citation type="submission" date="2022-11" db="UniProtKB">
        <authorList>
            <consortium name="WormBaseParasite"/>
        </authorList>
    </citation>
    <scope>IDENTIFICATION</scope>
</reference>
<feature type="compositionally biased region" description="Basic and acidic residues" evidence="1">
    <location>
        <begin position="74"/>
        <end position="101"/>
    </location>
</feature>
<dbReference type="AlphaFoldDB" id="A0A915AI44"/>
<organism evidence="2 3">
    <name type="scientific">Parascaris univalens</name>
    <name type="common">Nematode worm</name>
    <dbReference type="NCBI Taxonomy" id="6257"/>
    <lineage>
        <taxon>Eukaryota</taxon>
        <taxon>Metazoa</taxon>
        <taxon>Ecdysozoa</taxon>
        <taxon>Nematoda</taxon>
        <taxon>Chromadorea</taxon>
        <taxon>Rhabditida</taxon>
        <taxon>Spirurina</taxon>
        <taxon>Ascaridomorpha</taxon>
        <taxon>Ascaridoidea</taxon>
        <taxon>Ascarididae</taxon>
        <taxon>Parascaris</taxon>
    </lineage>
</organism>
<name>A0A915AI44_PARUN</name>
<evidence type="ECO:0000313" key="3">
    <source>
        <dbReference type="WBParaSite" id="PgR009X_g031_t01"/>
    </source>
</evidence>
<feature type="region of interest" description="Disordered" evidence="1">
    <location>
        <begin position="61"/>
        <end position="101"/>
    </location>
</feature>
<protein>
    <submittedName>
        <fullName evidence="3">Uncharacterized protein</fullName>
    </submittedName>
</protein>
<keyword evidence="2" id="KW-1185">Reference proteome</keyword>
<sequence>ADYGFIDFLCLMVIAMGQKQSYGVNEESASAAVEKEGCVATSVDTTCTPSKVTKLSSKVAITNSDTQPASAPVHELHRTEPPDDIPVDKHPQEKQISDADE</sequence>
<evidence type="ECO:0000256" key="1">
    <source>
        <dbReference type="SAM" id="MobiDB-lite"/>
    </source>
</evidence>
<evidence type="ECO:0000313" key="2">
    <source>
        <dbReference type="Proteomes" id="UP000887569"/>
    </source>
</evidence>
<dbReference type="WBParaSite" id="PgR009X_g031_t01">
    <property type="protein sequence ID" value="PgR009X_g031_t01"/>
    <property type="gene ID" value="PgR009X_g031"/>
</dbReference>
<dbReference type="Proteomes" id="UP000887569">
    <property type="component" value="Unplaced"/>
</dbReference>
<accession>A0A915AI44</accession>
<proteinExistence type="predicted"/>